<dbReference type="EMBL" id="JANCMU010000008">
    <property type="protein sequence ID" value="MDG4946928.1"/>
    <property type="molecule type" value="Genomic_DNA"/>
</dbReference>
<comment type="subcellular location">
    <subcellularLocation>
        <location evidence="1">Membrane</location>
        <topology evidence="1">Multi-pass membrane protein</topology>
    </subcellularLocation>
</comment>
<evidence type="ECO:0000256" key="1">
    <source>
        <dbReference type="ARBA" id="ARBA00004141"/>
    </source>
</evidence>
<organism evidence="7 8">
    <name type="scientific">Profundicola chukchiensis</name>
    <dbReference type="NCBI Taxonomy" id="2961959"/>
    <lineage>
        <taxon>Bacteria</taxon>
        <taxon>Pseudomonadati</taxon>
        <taxon>Bacteroidota</taxon>
        <taxon>Flavobacteriia</taxon>
        <taxon>Flavobacteriales</taxon>
        <taxon>Weeksellaceae</taxon>
        <taxon>Profundicola</taxon>
    </lineage>
</organism>
<evidence type="ECO:0000256" key="4">
    <source>
        <dbReference type="ARBA" id="ARBA00022989"/>
    </source>
</evidence>
<feature type="transmembrane region" description="Helical" evidence="6">
    <location>
        <begin position="12"/>
        <end position="29"/>
    </location>
</feature>
<dbReference type="PANTHER" id="PTHR21716">
    <property type="entry name" value="TRANSMEMBRANE PROTEIN"/>
    <property type="match status" value="1"/>
</dbReference>
<accession>A0A9X4MXY4</accession>
<feature type="transmembrane region" description="Helical" evidence="6">
    <location>
        <begin position="149"/>
        <end position="167"/>
    </location>
</feature>
<protein>
    <submittedName>
        <fullName evidence="7">AI-2E family transporter</fullName>
    </submittedName>
</protein>
<evidence type="ECO:0000256" key="6">
    <source>
        <dbReference type="SAM" id="Phobius"/>
    </source>
</evidence>
<feature type="transmembrane region" description="Helical" evidence="6">
    <location>
        <begin position="297"/>
        <end position="328"/>
    </location>
</feature>
<keyword evidence="4 6" id="KW-1133">Transmembrane helix</keyword>
<evidence type="ECO:0000256" key="3">
    <source>
        <dbReference type="ARBA" id="ARBA00022692"/>
    </source>
</evidence>
<evidence type="ECO:0000256" key="5">
    <source>
        <dbReference type="ARBA" id="ARBA00023136"/>
    </source>
</evidence>
<evidence type="ECO:0000313" key="8">
    <source>
        <dbReference type="Proteomes" id="UP001152599"/>
    </source>
</evidence>
<evidence type="ECO:0000313" key="7">
    <source>
        <dbReference type="EMBL" id="MDG4946928.1"/>
    </source>
</evidence>
<dbReference type="GO" id="GO:0016020">
    <property type="term" value="C:membrane"/>
    <property type="evidence" value="ECO:0007669"/>
    <property type="project" value="UniProtKB-SubCell"/>
</dbReference>
<keyword evidence="8" id="KW-1185">Reference proteome</keyword>
<reference evidence="7" key="1">
    <citation type="submission" date="2022-07" db="EMBL/GenBank/DDBJ databases">
        <title>Description and genome-wide analysis of Profundicola chukchiensis gen. nov., sp. nov., marine bacteria isolated from bottom sediments of the Chukchi Sea.</title>
        <authorList>
            <person name="Romanenko L."/>
            <person name="Otstavnykh N."/>
            <person name="Kurilenko V."/>
            <person name="Eremeev V."/>
            <person name="Velansky P."/>
            <person name="Mikhailov V."/>
            <person name="Isaeva M."/>
        </authorList>
    </citation>
    <scope>NUCLEOTIDE SEQUENCE</scope>
    <source>
        <strain evidence="7">KMM 9713</strain>
    </source>
</reference>
<dbReference type="Proteomes" id="UP001152599">
    <property type="component" value="Unassembled WGS sequence"/>
</dbReference>
<dbReference type="RefSeq" id="WP_304421220.1">
    <property type="nucleotide sequence ID" value="NZ_JANCMU010000008.1"/>
</dbReference>
<dbReference type="InterPro" id="IPR002549">
    <property type="entry name" value="AI-2E-like"/>
</dbReference>
<evidence type="ECO:0000256" key="2">
    <source>
        <dbReference type="ARBA" id="ARBA00009773"/>
    </source>
</evidence>
<proteinExistence type="inferred from homology"/>
<feature type="transmembrane region" description="Helical" evidence="6">
    <location>
        <begin position="264"/>
        <end position="285"/>
    </location>
</feature>
<keyword evidence="3 6" id="KW-0812">Transmembrane</keyword>
<sequence length="336" mass="37563">MPDKQVIKPLLTRQIFTLASIILLGVLIFTPLTPYISGIFGAIIMYVLTVGWMKKLTERGWKRSLSASLLIILTIFTVLIPIGLILFLLTNRVQDVMENSEKYSYMLRSTIARVENYVGYNITGSFQGENLEDLITKFVEGAAGSTLDITIIIGLMYFCLYYMLINYDNLKDSMRKYIPLSDKNFERVSIDSKEMIKSNAIAIPLVALLQGAVALIGFYIFGAPNPWFWFAVTTLGSMIPFVGTAIGMVPLVIILYAQGQTFEAIGLGVYGVVVVGLTDNLFRIVVQQRLAEIHPLITLFGVVIGIPLFGFLGLIFGPLMVSLFLLLIKIYKEEYY</sequence>
<dbReference type="PANTHER" id="PTHR21716:SF4">
    <property type="entry name" value="TRANSMEMBRANE PROTEIN 245"/>
    <property type="match status" value="1"/>
</dbReference>
<feature type="transmembrane region" description="Helical" evidence="6">
    <location>
        <begin position="200"/>
        <end position="221"/>
    </location>
</feature>
<keyword evidence="5 6" id="KW-0472">Membrane</keyword>
<gene>
    <name evidence="7" type="ORF">NMK71_10940</name>
</gene>
<comment type="caution">
    <text evidence="7">The sequence shown here is derived from an EMBL/GenBank/DDBJ whole genome shotgun (WGS) entry which is preliminary data.</text>
</comment>
<dbReference type="AlphaFoldDB" id="A0A9X4MXY4"/>
<feature type="transmembrane region" description="Helical" evidence="6">
    <location>
        <begin position="65"/>
        <end position="89"/>
    </location>
</feature>
<name>A0A9X4MXY4_9FLAO</name>
<comment type="similarity">
    <text evidence="2">Belongs to the autoinducer-2 exporter (AI-2E) (TC 2.A.86) family.</text>
</comment>
<dbReference type="Pfam" id="PF01594">
    <property type="entry name" value="AI-2E_transport"/>
    <property type="match status" value="1"/>
</dbReference>
<feature type="transmembrane region" description="Helical" evidence="6">
    <location>
        <begin position="227"/>
        <end position="257"/>
    </location>
</feature>